<reference evidence="1 2" key="1">
    <citation type="submission" date="2024-01" db="EMBL/GenBank/DDBJ databases">
        <title>Description of Olsenella sp. nov., isolated from pig feces.</title>
        <authorList>
            <person name="Chang Y.-H."/>
        </authorList>
    </citation>
    <scope>NUCLEOTIDE SEQUENCE [LARGE SCALE GENOMIC DNA]</scope>
    <source>
        <strain evidence="1 2">YH-ols2223</strain>
    </source>
</reference>
<dbReference type="RefSeq" id="WP_330958343.1">
    <property type="nucleotide sequence ID" value="NZ_JAZGJQ010000005.1"/>
</dbReference>
<keyword evidence="2" id="KW-1185">Reference proteome</keyword>
<accession>A0ABU7RAD8</accession>
<evidence type="ECO:0000313" key="2">
    <source>
        <dbReference type="Proteomes" id="UP001332931"/>
    </source>
</evidence>
<gene>
    <name evidence="1" type="ORF">VXJ25_06220</name>
</gene>
<dbReference type="Proteomes" id="UP001332931">
    <property type="component" value="Unassembled WGS sequence"/>
</dbReference>
<proteinExistence type="predicted"/>
<dbReference type="EMBL" id="JAZGJQ010000005">
    <property type="protein sequence ID" value="MEE6147576.1"/>
    <property type="molecule type" value="Genomic_DNA"/>
</dbReference>
<protein>
    <submittedName>
        <fullName evidence="1">Uncharacterized protein</fullName>
    </submittedName>
</protein>
<sequence length="151" mass="15737">MRNDDSSSKARGDISSELDALTSALLGDALDMLADGEDLNVLLVVESANGEVSPFEFSDDGPEELLEGARSKVRELGKEGHAGGAAPVRYAIAYEGAVADEAGAFQDAVIVEFGERGRTSYSAFSYVDGKGSGDGFRWSDPAPAGVTESLL</sequence>
<name>A0ABU7RAD8_9ACTN</name>
<organism evidence="1 2">
    <name type="scientific">Olsenella absiana</name>
    <dbReference type="NCBI Taxonomy" id="3115222"/>
    <lineage>
        <taxon>Bacteria</taxon>
        <taxon>Bacillati</taxon>
        <taxon>Actinomycetota</taxon>
        <taxon>Coriobacteriia</taxon>
        <taxon>Coriobacteriales</taxon>
        <taxon>Atopobiaceae</taxon>
        <taxon>Olsenella</taxon>
    </lineage>
</organism>
<comment type="caution">
    <text evidence="1">The sequence shown here is derived from an EMBL/GenBank/DDBJ whole genome shotgun (WGS) entry which is preliminary data.</text>
</comment>
<evidence type="ECO:0000313" key="1">
    <source>
        <dbReference type="EMBL" id="MEE6147576.1"/>
    </source>
</evidence>